<sequence>MRIPIIAGNWKMYKTHLEAVKLVQSLWYEVSDVSGVEVVVCPPFTALRSIQTVIGMDKMNFKLGAQDVYFEEEGAFTGEISPLMLKALHVDYVIVGHSERRQYFKESDQDVNKKVLAVLAQGMRPIMCVGEPLEIREKGQAARYVEDQVVNCLQSVPEDRLGDMVIAYEPIWAIGTGRTASPEDANEMAGHIRRIVACIFSEPGFQKIRIQYGGSVKANNIKELMAGPEVDGVLVGGASLSADEFARIVRYRE</sequence>
<feature type="binding site" evidence="9">
    <location>
        <position position="175"/>
    </location>
    <ligand>
        <name>substrate</name>
    </ligand>
</feature>
<reference evidence="11 12" key="1">
    <citation type="journal article" date="2020" name="Front. Microbiol.">
        <title>Single-cell genomics of novel Actinobacteria with the Wood-Ljungdahl pathway discovered in a serpentinizing system.</title>
        <authorList>
            <person name="Merino N."/>
            <person name="Kawai M."/>
            <person name="Boyd E.S."/>
            <person name="Colman D.R."/>
            <person name="McGlynn S.E."/>
            <person name="Nealson K.H."/>
            <person name="Kurokawa K."/>
            <person name="Hongoh Y."/>
        </authorList>
    </citation>
    <scope>NUCLEOTIDE SEQUENCE [LARGE SCALE GENOMIC DNA]</scope>
    <source>
        <strain evidence="11 12">S06</strain>
    </source>
</reference>
<dbReference type="PROSITE" id="PS00171">
    <property type="entry name" value="TIM_1"/>
    <property type="match status" value="1"/>
</dbReference>
<evidence type="ECO:0000256" key="1">
    <source>
        <dbReference type="ARBA" id="ARBA00004680"/>
    </source>
</evidence>
<feature type="binding site" evidence="9">
    <location>
        <begin position="9"/>
        <end position="11"/>
    </location>
    <ligand>
        <name>substrate</name>
    </ligand>
</feature>
<comment type="similarity">
    <text evidence="2 9 10">Belongs to the triosephosphate isomerase family.</text>
</comment>
<dbReference type="PANTHER" id="PTHR21139:SF42">
    <property type="entry name" value="TRIOSEPHOSPHATE ISOMERASE"/>
    <property type="match status" value="1"/>
</dbReference>
<dbReference type="EC" id="5.3.1.1" evidence="3 9"/>
<feature type="active site" description="Electrophile" evidence="9">
    <location>
        <position position="97"/>
    </location>
</feature>
<dbReference type="GO" id="GO:0004807">
    <property type="term" value="F:triose-phosphate isomerase activity"/>
    <property type="evidence" value="ECO:0007669"/>
    <property type="project" value="UniProtKB-UniRule"/>
</dbReference>
<evidence type="ECO:0000256" key="4">
    <source>
        <dbReference type="ARBA" id="ARBA00019397"/>
    </source>
</evidence>
<evidence type="ECO:0000256" key="2">
    <source>
        <dbReference type="ARBA" id="ARBA00007422"/>
    </source>
</evidence>
<dbReference type="NCBIfam" id="TIGR00419">
    <property type="entry name" value="tim"/>
    <property type="match status" value="1"/>
</dbReference>
<dbReference type="GO" id="GO:0006096">
    <property type="term" value="P:glycolytic process"/>
    <property type="evidence" value="ECO:0007669"/>
    <property type="project" value="UniProtKB-UniRule"/>
</dbReference>
<organism evidence="11 12">
    <name type="scientific">Candidatus Hakubella thermalkaliphila</name>
    <dbReference type="NCBI Taxonomy" id="2754717"/>
    <lineage>
        <taxon>Bacteria</taxon>
        <taxon>Bacillati</taxon>
        <taxon>Actinomycetota</taxon>
        <taxon>Actinomycetota incertae sedis</taxon>
        <taxon>Candidatus Hakubellales</taxon>
        <taxon>Candidatus Hakubellaceae</taxon>
        <taxon>Candidatus Hakubella</taxon>
    </lineage>
</organism>
<comment type="pathway">
    <text evidence="1 9 10">Carbohydrate degradation; glycolysis; D-glyceraldehyde 3-phosphate from glycerone phosphate: step 1/1.</text>
</comment>
<dbReference type="InterPro" id="IPR022896">
    <property type="entry name" value="TrioseP_Isoase_bac/euk"/>
</dbReference>
<name>A0A6V8NLI6_9ACTN</name>
<dbReference type="RefSeq" id="WP_176226289.1">
    <property type="nucleotide sequence ID" value="NZ_BLRV01000021.1"/>
</dbReference>
<comment type="caution">
    <text evidence="11">The sequence shown here is derived from an EMBL/GenBank/DDBJ whole genome shotgun (WGS) entry which is preliminary data.</text>
</comment>
<feature type="binding site" evidence="9">
    <location>
        <position position="215"/>
    </location>
    <ligand>
        <name>substrate</name>
    </ligand>
</feature>
<dbReference type="InterPro" id="IPR013785">
    <property type="entry name" value="Aldolase_TIM"/>
</dbReference>
<dbReference type="Proteomes" id="UP000580051">
    <property type="component" value="Unassembled WGS sequence"/>
</dbReference>
<comment type="subunit">
    <text evidence="9 10">Homodimer.</text>
</comment>
<gene>
    <name evidence="9" type="primary">tpiA</name>
    <name evidence="11" type="ORF">HKBW3S06_00378</name>
</gene>
<dbReference type="EMBL" id="BLRV01000021">
    <property type="protein sequence ID" value="GFP21152.1"/>
    <property type="molecule type" value="Genomic_DNA"/>
</dbReference>
<dbReference type="Gene3D" id="3.20.20.70">
    <property type="entry name" value="Aldolase class I"/>
    <property type="match status" value="1"/>
</dbReference>
<feature type="binding site" evidence="9">
    <location>
        <begin position="236"/>
        <end position="237"/>
    </location>
    <ligand>
        <name>substrate</name>
    </ligand>
</feature>
<dbReference type="GO" id="GO:0006094">
    <property type="term" value="P:gluconeogenesis"/>
    <property type="evidence" value="ECO:0007669"/>
    <property type="project" value="UniProtKB-UniRule"/>
</dbReference>
<evidence type="ECO:0000256" key="8">
    <source>
        <dbReference type="ARBA" id="ARBA00023235"/>
    </source>
</evidence>
<evidence type="ECO:0000256" key="10">
    <source>
        <dbReference type="RuleBase" id="RU363013"/>
    </source>
</evidence>
<comment type="function">
    <text evidence="9">Involved in the gluconeogenesis. Catalyzes stereospecifically the conversion of dihydroxyacetone phosphate (DHAP) to D-glyceraldehyde-3-phosphate (G3P).</text>
</comment>
<keyword evidence="5 9" id="KW-0312">Gluconeogenesis</keyword>
<evidence type="ECO:0000256" key="5">
    <source>
        <dbReference type="ARBA" id="ARBA00022432"/>
    </source>
</evidence>
<evidence type="ECO:0000313" key="12">
    <source>
        <dbReference type="Proteomes" id="UP000580051"/>
    </source>
</evidence>
<evidence type="ECO:0000313" key="11">
    <source>
        <dbReference type="EMBL" id="GFP21152.1"/>
    </source>
</evidence>
<dbReference type="GO" id="GO:0005829">
    <property type="term" value="C:cytosol"/>
    <property type="evidence" value="ECO:0007669"/>
    <property type="project" value="TreeGrafter"/>
</dbReference>
<keyword evidence="8 9" id="KW-0413">Isomerase</keyword>
<dbReference type="SUPFAM" id="SSF51351">
    <property type="entry name" value="Triosephosphate isomerase (TIM)"/>
    <property type="match status" value="1"/>
</dbReference>
<dbReference type="GO" id="GO:0046166">
    <property type="term" value="P:glyceraldehyde-3-phosphate biosynthetic process"/>
    <property type="evidence" value="ECO:0007669"/>
    <property type="project" value="TreeGrafter"/>
</dbReference>
<comment type="pathway">
    <text evidence="9 10">Carbohydrate biosynthesis; gluconeogenesis.</text>
</comment>
<dbReference type="PROSITE" id="PS51440">
    <property type="entry name" value="TIM_2"/>
    <property type="match status" value="1"/>
</dbReference>
<keyword evidence="6 9" id="KW-0963">Cytoplasm</keyword>
<dbReference type="HAMAP" id="MF_00147_B">
    <property type="entry name" value="TIM_B"/>
    <property type="match status" value="1"/>
</dbReference>
<evidence type="ECO:0000256" key="6">
    <source>
        <dbReference type="ARBA" id="ARBA00022490"/>
    </source>
</evidence>
<dbReference type="CDD" id="cd00311">
    <property type="entry name" value="TIM"/>
    <property type="match status" value="1"/>
</dbReference>
<dbReference type="UniPathway" id="UPA00109">
    <property type="reaction ID" value="UER00189"/>
</dbReference>
<dbReference type="GO" id="GO:0019563">
    <property type="term" value="P:glycerol catabolic process"/>
    <property type="evidence" value="ECO:0007669"/>
    <property type="project" value="TreeGrafter"/>
</dbReference>
<accession>A0A6V8NLI6</accession>
<evidence type="ECO:0000256" key="9">
    <source>
        <dbReference type="HAMAP-Rule" id="MF_00147"/>
    </source>
</evidence>
<dbReference type="InterPro" id="IPR020861">
    <property type="entry name" value="Triosephosphate_isomerase_AS"/>
</dbReference>
<proteinExistence type="inferred from homology"/>
<dbReference type="AlphaFoldDB" id="A0A6V8NLI6"/>
<dbReference type="InterPro" id="IPR000652">
    <property type="entry name" value="Triosephosphate_isomerase"/>
</dbReference>
<protein>
    <recommendedName>
        <fullName evidence="4 9">Triosephosphate isomerase</fullName>
        <shortName evidence="9">TIM</shortName>
        <shortName evidence="9">TPI</shortName>
        <ecNumber evidence="3 9">5.3.1.1</ecNumber>
    </recommendedName>
    <alternativeName>
        <fullName evidence="9">Triose-phosphate isomerase</fullName>
    </alternativeName>
</protein>
<dbReference type="FunFam" id="3.20.20.70:FF:000016">
    <property type="entry name" value="Triosephosphate isomerase"/>
    <property type="match status" value="1"/>
</dbReference>
<evidence type="ECO:0000256" key="3">
    <source>
        <dbReference type="ARBA" id="ARBA00011940"/>
    </source>
</evidence>
<comment type="subcellular location">
    <subcellularLocation>
        <location evidence="9 10">Cytoplasm</location>
    </subcellularLocation>
</comment>
<dbReference type="Pfam" id="PF00121">
    <property type="entry name" value="TIM"/>
    <property type="match status" value="1"/>
</dbReference>
<feature type="active site" description="Proton acceptor" evidence="9">
    <location>
        <position position="169"/>
    </location>
</feature>
<keyword evidence="7 9" id="KW-0324">Glycolysis</keyword>
<dbReference type="InterPro" id="IPR035990">
    <property type="entry name" value="TIM_sf"/>
</dbReference>
<dbReference type="PANTHER" id="PTHR21139">
    <property type="entry name" value="TRIOSEPHOSPHATE ISOMERASE"/>
    <property type="match status" value="1"/>
</dbReference>
<evidence type="ECO:0000256" key="7">
    <source>
        <dbReference type="ARBA" id="ARBA00023152"/>
    </source>
</evidence>
<dbReference type="UniPathway" id="UPA00138"/>
<comment type="catalytic activity">
    <reaction evidence="9 10">
        <text>D-glyceraldehyde 3-phosphate = dihydroxyacetone phosphate</text>
        <dbReference type="Rhea" id="RHEA:18585"/>
        <dbReference type="ChEBI" id="CHEBI:57642"/>
        <dbReference type="ChEBI" id="CHEBI:59776"/>
        <dbReference type="EC" id="5.3.1.1"/>
    </reaction>
</comment>